<evidence type="ECO:0000313" key="2">
    <source>
        <dbReference type="EMBL" id="JAQ18046.1"/>
    </source>
</evidence>
<dbReference type="EMBL" id="GDHC01000583">
    <property type="protein sequence ID" value="JAQ18046.1"/>
    <property type="molecule type" value="Transcribed_RNA"/>
</dbReference>
<accession>A0A146MH27</accession>
<sequence>MGYFFVNDSLSILCFRADLKYGPYFCVREIDNTILRYEMKGTARSGPNEQAIRASIRQAILNMSLNSERASKEEINLLKLTKILGKRAPSCSLLNSEDTIK</sequence>
<name>A0A146MH27_LYGHE</name>
<proteinExistence type="predicted"/>
<dbReference type="AlphaFoldDB" id="A0A146MH27"/>
<evidence type="ECO:0000313" key="1">
    <source>
        <dbReference type="EMBL" id="JAQ13425.1"/>
    </source>
</evidence>
<protein>
    <submittedName>
        <fullName evidence="2">Uncharacterized protein</fullName>
    </submittedName>
</protein>
<gene>
    <name evidence="1" type="ORF">g.13064</name>
    <name evidence="2" type="ORF">g.13066</name>
</gene>
<reference evidence="2" key="1">
    <citation type="journal article" date="2016" name="Gigascience">
        <title>De novo construction of an expanded transcriptome assembly for the western tarnished plant bug, Lygus hesperus.</title>
        <authorList>
            <person name="Tassone E.E."/>
            <person name="Geib S.M."/>
            <person name="Hall B."/>
            <person name="Fabrick J.A."/>
            <person name="Brent C.S."/>
            <person name="Hull J.J."/>
        </authorList>
    </citation>
    <scope>NUCLEOTIDE SEQUENCE</scope>
</reference>
<dbReference type="EMBL" id="GDHC01005204">
    <property type="protein sequence ID" value="JAQ13425.1"/>
    <property type="molecule type" value="Transcribed_RNA"/>
</dbReference>
<organism evidence="2">
    <name type="scientific">Lygus hesperus</name>
    <name type="common">Western plant bug</name>
    <dbReference type="NCBI Taxonomy" id="30085"/>
    <lineage>
        <taxon>Eukaryota</taxon>
        <taxon>Metazoa</taxon>
        <taxon>Ecdysozoa</taxon>
        <taxon>Arthropoda</taxon>
        <taxon>Hexapoda</taxon>
        <taxon>Insecta</taxon>
        <taxon>Pterygota</taxon>
        <taxon>Neoptera</taxon>
        <taxon>Paraneoptera</taxon>
        <taxon>Hemiptera</taxon>
        <taxon>Heteroptera</taxon>
        <taxon>Panheteroptera</taxon>
        <taxon>Cimicomorpha</taxon>
        <taxon>Miridae</taxon>
        <taxon>Mirini</taxon>
        <taxon>Lygus</taxon>
    </lineage>
</organism>